<evidence type="ECO:0000259" key="4">
    <source>
        <dbReference type="Pfam" id="PF13408"/>
    </source>
</evidence>
<name>A0A5P2C674_STRVZ</name>
<evidence type="ECO:0000259" key="3">
    <source>
        <dbReference type="Pfam" id="PF07508"/>
    </source>
</evidence>
<feature type="domain" description="Recombinase zinc beta ribbon" evidence="4">
    <location>
        <begin position="123"/>
        <end position="171"/>
    </location>
</feature>
<evidence type="ECO:0008006" key="7">
    <source>
        <dbReference type="Google" id="ProtNLM"/>
    </source>
</evidence>
<evidence type="ECO:0000256" key="1">
    <source>
        <dbReference type="ARBA" id="ARBA00023125"/>
    </source>
</evidence>
<dbReference type="PANTHER" id="PTHR30461">
    <property type="entry name" value="DNA-INVERTASE FROM LAMBDOID PROPHAGE"/>
    <property type="match status" value="1"/>
</dbReference>
<dbReference type="InterPro" id="IPR050639">
    <property type="entry name" value="SSR_resolvase"/>
</dbReference>
<evidence type="ECO:0000256" key="2">
    <source>
        <dbReference type="ARBA" id="ARBA00023172"/>
    </source>
</evidence>
<evidence type="ECO:0000313" key="6">
    <source>
        <dbReference type="Proteomes" id="UP000322927"/>
    </source>
</evidence>
<dbReference type="Proteomes" id="UP000322927">
    <property type="component" value="Chromosome"/>
</dbReference>
<reference evidence="5 6" key="1">
    <citation type="submission" date="2018-05" db="EMBL/GenBank/DDBJ databases">
        <title>Streptomyces venezuelae.</title>
        <authorList>
            <person name="Kim W."/>
            <person name="Lee N."/>
            <person name="Cho B.-K."/>
        </authorList>
    </citation>
    <scope>NUCLEOTIDE SEQUENCE [LARGE SCALE GENOMIC DNA]</scope>
    <source>
        <strain evidence="5 6">ATCC 14584</strain>
    </source>
</reference>
<feature type="domain" description="Recombinase" evidence="3">
    <location>
        <begin position="16"/>
        <end position="71"/>
    </location>
</feature>
<accession>A0A5P2C674</accession>
<evidence type="ECO:0000313" key="5">
    <source>
        <dbReference type="EMBL" id="QES38275.1"/>
    </source>
</evidence>
<keyword evidence="2" id="KW-0233">DNA recombination</keyword>
<gene>
    <name evidence="5" type="ORF">DEJ48_36955</name>
</gene>
<dbReference type="EMBL" id="CP029192">
    <property type="protein sequence ID" value="QES38275.1"/>
    <property type="molecule type" value="Genomic_DNA"/>
</dbReference>
<dbReference type="GO" id="GO:0000150">
    <property type="term" value="F:DNA strand exchange activity"/>
    <property type="evidence" value="ECO:0007669"/>
    <property type="project" value="InterPro"/>
</dbReference>
<dbReference type="Pfam" id="PF07508">
    <property type="entry name" value="Recombinase"/>
    <property type="match status" value="1"/>
</dbReference>
<dbReference type="InterPro" id="IPR011109">
    <property type="entry name" value="DNA_bind_recombinase_dom"/>
</dbReference>
<sequence length="307" mass="34543">MARLTGYLSRRGGLHPQEAPGLRKAASLLFDQHSRAEACRWMNAQGYRTALGNEWAPEVLTRVLSHPRMAGLGEDGEPIEDFGETVLTPDERQRLLALFAEKAGQQAEPRDAFDYLLNEGRSECGRCDYSMVGTRVTSGGDPAYRCPAPREGQDSCGRVRMNADRLEDSAAEEVLAELLRPGARERVAQLLADLRAEAGRLKEHIDGSPERFGELREMRKVLVPAAYEAAEKATKQDLREARSRLRYLEQLIDVPVDDVEDLAAWWKTAPRAWQRALVGVVIVKVRVMPVGRGRHRDPSERIHIEWR</sequence>
<dbReference type="InterPro" id="IPR025827">
    <property type="entry name" value="Zn_ribbon_recom_dom"/>
</dbReference>
<proteinExistence type="predicted"/>
<dbReference type="GO" id="GO:0003677">
    <property type="term" value="F:DNA binding"/>
    <property type="evidence" value="ECO:0007669"/>
    <property type="project" value="UniProtKB-KW"/>
</dbReference>
<dbReference type="PANTHER" id="PTHR30461:SF2">
    <property type="entry name" value="SERINE RECOMBINASE PINE-RELATED"/>
    <property type="match status" value="1"/>
</dbReference>
<dbReference type="OrthoDB" id="3994622at2"/>
<dbReference type="Gene3D" id="3.90.1750.20">
    <property type="entry name" value="Putative Large Serine Recombinase, Chain B, Domain 2"/>
    <property type="match status" value="1"/>
</dbReference>
<organism evidence="5 6">
    <name type="scientific">Streptomyces venezuelae</name>
    <dbReference type="NCBI Taxonomy" id="54571"/>
    <lineage>
        <taxon>Bacteria</taxon>
        <taxon>Bacillati</taxon>
        <taxon>Actinomycetota</taxon>
        <taxon>Actinomycetes</taxon>
        <taxon>Kitasatosporales</taxon>
        <taxon>Streptomycetaceae</taxon>
        <taxon>Streptomyces</taxon>
    </lineage>
</organism>
<dbReference type="RefSeq" id="WP_150220466.1">
    <property type="nucleotide sequence ID" value="NZ_CP029192.1"/>
</dbReference>
<dbReference type="InterPro" id="IPR038109">
    <property type="entry name" value="DNA_bind_recomb_sf"/>
</dbReference>
<protein>
    <recommendedName>
        <fullName evidence="7">Recombinase domain-containing protein</fullName>
    </recommendedName>
</protein>
<dbReference type="AlphaFoldDB" id="A0A5P2C674"/>
<keyword evidence="1" id="KW-0238">DNA-binding</keyword>
<dbReference type="Pfam" id="PF13408">
    <property type="entry name" value="Zn_ribbon_recom"/>
    <property type="match status" value="1"/>
</dbReference>